<keyword evidence="5 11" id="KW-0067">ATP-binding</keyword>
<dbReference type="InterPro" id="IPR014223">
    <property type="entry name" value="ABC_CydC/D"/>
</dbReference>
<protein>
    <submittedName>
        <fullName evidence="11">ATP-binding cassette subfamily C protein CydC</fullName>
    </submittedName>
</protein>
<dbReference type="SUPFAM" id="SSF90123">
    <property type="entry name" value="ABC transporter transmembrane region"/>
    <property type="match status" value="1"/>
</dbReference>
<dbReference type="GO" id="GO:0016887">
    <property type="term" value="F:ATP hydrolysis activity"/>
    <property type="evidence" value="ECO:0007669"/>
    <property type="project" value="InterPro"/>
</dbReference>
<evidence type="ECO:0000256" key="2">
    <source>
        <dbReference type="ARBA" id="ARBA00005417"/>
    </source>
</evidence>
<evidence type="ECO:0000256" key="1">
    <source>
        <dbReference type="ARBA" id="ARBA00004651"/>
    </source>
</evidence>
<dbReference type="Pfam" id="PF00005">
    <property type="entry name" value="ABC_tran"/>
    <property type="match status" value="1"/>
</dbReference>
<feature type="transmembrane region" description="Helical" evidence="8">
    <location>
        <begin position="42"/>
        <end position="61"/>
    </location>
</feature>
<name>A0A562T838_9HYPH</name>
<organism evidence="11 12">
    <name type="scientific">Roseibium hamelinense</name>
    <dbReference type="NCBI Taxonomy" id="150831"/>
    <lineage>
        <taxon>Bacteria</taxon>
        <taxon>Pseudomonadati</taxon>
        <taxon>Pseudomonadota</taxon>
        <taxon>Alphaproteobacteria</taxon>
        <taxon>Hyphomicrobiales</taxon>
        <taxon>Stappiaceae</taxon>
        <taxon>Roseibium</taxon>
    </lineage>
</organism>
<dbReference type="InterPro" id="IPR039421">
    <property type="entry name" value="Type_1_exporter"/>
</dbReference>
<reference evidence="11 12" key="1">
    <citation type="submission" date="2019-07" db="EMBL/GenBank/DDBJ databases">
        <title>Genomic Encyclopedia of Archaeal and Bacterial Type Strains, Phase II (KMG-II): from individual species to whole genera.</title>
        <authorList>
            <person name="Goeker M."/>
        </authorList>
    </citation>
    <scope>NUCLEOTIDE SEQUENCE [LARGE SCALE GENOMIC DNA]</scope>
    <source>
        <strain evidence="11 12">ATCC BAA-252</strain>
    </source>
</reference>
<comment type="subcellular location">
    <subcellularLocation>
        <location evidence="1">Cell membrane</location>
        <topology evidence="1">Multi-pass membrane protein</topology>
    </subcellularLocation>
</comment>
<dbReference type="Proteomes" id="UP000320593">
    <property type="component" value="Unassembled WGS sequence"/>
</dbReference>
<evidence type="ECO:0000259" key="10">
    <source>
        <dbReference type="PROSITE" id="PS50929"/>
    </source>
</evidence>
<feature type="domain" description="ABC transmembrane type-1" evidence="10">
    <location>
        <begin position="20"/>
        <end position="305"/>
    </location>
</feature>
<evidence type="ECO:0000256" key="4">
    <source>
        <dbReference type="ARBA" id="ARBA00022741"/>
    </source>
</evidence>
<dbReference type="CDD" id="cd03228">
    <property type="entry name" value="ABCC_MRP_Like"/>
    <property type="match status" value="1"/>
</dbReference>
<accession>A0A562T838</accession>
<keyword evidence="12" id="KW-1185">Reference proteome</keyword>
<dbReference type="PANTHER" id="PTHR43394:SF1">
    <property type="entry name" value="ATP-BINDING CASSETTE SUB-FAMILY B MEMBER 10, MITOCHONDRIAL"/>
    <property type="match status" value="1"/>
</dbReference>
<evidence type="ECO:0000256" key="3">
    <source>
        <dbReference type="ARBA" id="ARBA00022692"/>
    </source>
</evidence>
<dbReference type="GO" id="GO:0015421">
    <property type="term" value="F:ABC-type oligopeptide transporter activity"/>
    <property type="evidence" value="ECO:0007669"/>
    <property type="project" value="TreeGrafter"/>
</dbReference>
<feature type="transmembrane region" description="Helical" evidence="8">
    <location>
        <begin position="162"/>
        <end position="180"/>
    </location>
</feature>
<dbReference type="Gene3D" id="1.20.1560.10">
    <property type="entry name" value="ABC transporter type 1, transmembrane domain"/>
    <property type="match status" value="1"/>
</dbReference>
<keyword evidence="7 8" id="KW-0472">Membrane</keyword>
<comment type="similarity">
    <text evidence="2">Belongs to the ABC transporter superfamily.</text>
</comment>
<dbReference type="PROSITE" id="PS50929">
    <property type="entry name" value="ABC_TM1F"/>
    <property type="match status" value="1"/>
</dbReference>
<keyword evidence="6 8" id="KW-1133">Transmembrane helix</keyword>
<evidence type="ECO:0000259" key="9">
    <source>
        <dbReference type="PROSITE" id="PS50893"/>
    </source>
</evidence>
<dbReference type="InterPro" id="IPR017871">
    <property type="entry name" value="ABC_transporter-like_CS"/>
</dbReference>
<feature type="domain" description="ABC transporter" evidence="9">
    <location>
        <begin position="347"/>
        <end position="559"/>
    </location>
</feature>
<dbReference type="RefSeq" id="WP_145342177.1">
    <property type="nucleotide sequence ID" value="NZ_SMLY01000063.1"/>
</dbReference>
<dbReference type="PROSITE" id="PS50893">
    <property type="entry name" value="ABC_TRANSPORTER_2"/>
    <property type="match status" value="1"/>
</dbReference>
<dbReference type="AlphaFoldDB" id="A0A562T838"/>
<evidence type="ECO:0000313" key="12">
    <source>
        <dbReference type="Proteomes" id="UP000320593"/>
    </source>
</evidence>
<dbReference type="PANTHER" id="PTHR43394">
    <property type="entry name" value="ATP-DEPENDENT PERMEASE MDL1, MITOCHONDRIAL"/>
    <property type="match status" value="1"/>
</dbReference>
<evidence type="ECO:0000256" key="5">
    <source>
        <dbReference type="ARBA" id="ARBA00022840"/>
    </source>
</evidence>
<sequence>MSAIGQIIARQRHFNPVAFWAGIAVAFVPALAGLALLGVAGWFITACAIAGLTAVFLNVFVPSALIRGLAIARTAGRYGERMVTHDATFRFLAFLRTGIFKGHANAALQGARKLRSGASLNRLTSDVALLDAVYLRLAVPTVVALGVGLLVCLWFAYLDWRLLAGLGLFAAAVISMVVRLKGRNAAAARRLEAGHEALRVRSVDLVAGRRDLAVYGGLDKAAGKVMVANDALIRAESEIDNSAGSFTAATFLAGQVYLAVMLTLTGLLVFDGGLPMGAGVAVLLVSIALPELVSALVPGLSALPRTQRAAARAEANLQAAETGNMDVNAVAQSVPSAAFDGGNTAVLAFDQVSFAYPGAGRSVLEAFDMSLAPGECVALVGRSGCGKSTVSALAAGLAAPVSGAIRLNGAPVGEAGEERLRKQVTVLTQKPYLFHDTVAANLRIANPDASEADMWEALERAALADRIGRSPAGLETVLGEGGLGLSGGEQRRLGLARAYLTRPVLWILDEMTEGLDNETANDVLDRFFSFKGDAAVLMIAHKPQEVARADRQVRLADMF</sequence>
<keyword evidence="3 8" id="KW-0812">Transmembrane</keyword>
<dbReference type="SMART" id="SM00382">
    <property type="entry name" value="AAA"/>
    <property type="match status" value="1"/>
</dbReference>
<dbReference type="GO" id="GO:0045454">
    <property type="term" value="P:cell redox homeostasis"/>
    <property type="evidence" value="ECO:0007669"/>
    <property type="project" value="InterPro"/>
</dbReference>
<dbReference type="GO" id="GO:0005886">
    <property type="term" value="C:plasma membrane"/>
    <property type="evidence" value="ECO:0007669"/>
    <property type="project" value="UniProtKB-SubCell"/>
</dbReference>
<dbReference type="InterPro" id="IPR003439">
    <property type="entry name" value="ABC_transporter-like_ATP-bd"/>
</dbReference>
<dbReference type="InterPro" id="IPR003593">
    <property type="entry name" value="AAA+_ATPase"/>
</dbReference>
<evidence type="ECO:0000256" key="7">
    <source>
        <dbReference type="ARBA" id="ARBA00023136"/>
    </source>
</evidence>
<feature type="transmembrane region" description="Helical" evidence="8">
    <location>
        <begin position="246"/>
        <end position="270"/>
    </location>
</feature>
<dbReference type="NCBIfam" id="TIGR02868">
    <property type="entry name" value="CydC"/>
    <property type="match status" value="1"/>
</dbReference>
<dbReference type="GO" id="GO:0005524">
    <property type="term" value="F:ATP binding"/>
    <property type="evidence" value="ECO:0007669"/>
    <property type="project" value="UniProtKB-KW"/>
</dbReference>
<dbReference type="SUPFAM" id="SSF52540">
    <property type="entry name" value="P-loop containing nucleoside triphosphate hydrolases"/>
    <property type="match status" value="1"/>
</dbReference>
<evidence type="ECO:0000313" key="11">
    <source>
        <dbReference type="EMBL" id="TWI89503.1"/>
    </source>
</evidence>
<dbReference type="InterPro" id="IPR027417">
    <property type="entry name" value="P-loop_NTPase"/>
</dbReference>
<feature type="transmembrane region" description="Helical" evidence="8">
    <location>
        <begin position="133"/>
        <end position="156"/>
    </location>
</feature>
<evidence type="ECO:0000256" key="8">
    <source>
        <dbReference type="SAM" id="Phobius"/>
    </source>
</evidence>
<dbReference type="GO" id="GO:0034775">
    <property type="term" value="P:glutathione transmembrane transport"/>
    <property type="evidence" value="ECO:0007669"/>
    <property type="project" value="InterPro"/>
</dbReference>
<dbReference type="Gene3D" id="3.40.50.300">
    <property type="entry name" value="P-loop containing nucleotide triphosphate hydrolases"/>
    <property type="match status" value="1"/>
</dbReference>
<dbReference type="PROSITE" id="PS00211">
    <property type="entry name" value="ABC_TRANSPORTER_1"/>
    <property type="match status" value="1"/>
</dbReference>
<feature type="transmembrane region" description="Helical" evidence="8">
    <location>
        <begin position="17"/>
        <end position="36"/>
    </location>
</feature>
<feature type="transmembrane region" description="Helical" evidence="8">
    <location>
        <begin position="276"/>
        <end position="303"/>
    </location>
</feature>
<gene>
    <name evidence="11" type="ORF">JM93_01706</name>
</gene>
<comment type="caution">
    <text evidence="11">The sequence shown here is derived from an EMBL/GenBank/DDBJ whole genome shotgun (WGS) entry which is preliminary data.</text>
</comment>
<dbReference type="InterPro" id="IPR036640">
    <property type="entry name" value="ABC1_TM_sf"/>
</dbReference>
<dbReference type="EMBL" id="VLLF01000003">
    <property type="protein sequence ID" value="TWI89503.1"/>
    <property type="molecule type" value="Genomic_DNA"/>
</dbReference>
<evidence type="ECO:0000256" key="6">
    <source>
        <dbReference type="ARBA" id="ARBA00022989"/>
    </source>
</evidence>
<dbReference type="InterPro" id="IPR011527">
    <property type="entry name" value="ABC1_TM_dom"/>
</dbReference>
<dbReference type="OrthoDB" id="5288404at2"/>
<keyword evidence="4" id="KW-0547">Nucleotide-binding</keyword>
<proteinExistence type="inferred from homology"/>
<dbReference type="Pfam" id="PF00664">
    <property type="entry name" value="ABC_membrane"/>
    <property type="match status" value="1"/>
</dbReference>